<comment type="caution">
    <text evidence="2">The sequence shown here is derived from an EMBL/GenBank/DDBJ whole genome shotgun (WGS) entry which is preliminary data.</text>
</comment>
<keyword evidence="2" id="KW-0808">Transferase</keyword>
<dbReference type="InterPro" id="IPR000182">
    <property type="entry name" value="GNAT_dom"/>
</dbReference>
<proteinExistence type="predicted"/>
<accession>A0ABW4V8M5</accession>
<evidence type="ECO:0000259" key="1">
    <source>
        <dbReference type="PROSITE" id="PS51186"/>
    </source>
</evidence>
<dbReference type="RefSeq" id="WP_377198025.1">
    <property type="nucleotide sequence ID" value="NZ_JBHUHF010000001.1"/>
</dbReference>
<dbReference type="Gene3D" id="3.40.630.30">
    <property type="match status" value="1"/>
</dbReference>
<dbReference type="InterPro" id="IPR051531">
    <property type="entry name" value="N-acetyltransferase"/>
</dbReference>
<organism evidence="2 3">
    <name type="scientific">Promicromonospora aerolata</name>
    <dbReference type="NCBI Taxonomy" id="195749"/>
    <lineage>
        <taxon>Bacteria</taxon>
        <taxon>Bacillati</taxon>
        <taxon>Actinomycetota</taxon>
        <taxon>Actinomycetes</taxon>
        <taxon>Micrococcales</taxon>
        <taxon>Promicromonosporaceae</taxon>
        <taxon>Promicromonospora</taxon>
    </lineage>
</organism>
<dbReference type="InterPro" id="IPR032710">
    <property type="entry name" value="NTF2-like_dom_sf"/>
</dbReference>
<reference evidence="3" key="1">
    <citation type="journal article" date="2019" name="Int. J. Syst. Evol. Microbiol.">
        <title>The Global Catalogue of Microorganisms (GCM) 10K type strain sequencing project: providing services to taxonomists for standard genome sequencing and annotation.</title>
        <authorList>
            <consortium name="The Broad Institute Genomics Platform"/>
            <consortium name="The Broad Institute Genome Sequencing Center for Infectious Disease"/>
            <person name="Wu L."/>
            <person name="Ma J."/>
        </authorList>
    </citation>
    <scope>NUCLEOTIDE SEQUENCE [LARGE SCALE GENOMIC DNA]</scope>
    <source>
        <strain evidence="3">CCM 7043</strain>
    </source>
</reference>
<feature type="domain" description="N-acetyltransferase" evidence="1">
    <location>
        <begin position="17"/>
        <end position="184"/>
    </location>
</feature>
<name>A0ABW4V8M5_9MICO</name>
<evidence type="ECO:0000313" key="2">
    <source>
        <dbReference type="EMBL" id="MFD2026173.1"/>
    </source>
</evidence>
<dbReference type="Pfam" id="PF13302">
    <property type="entry name" value="Acetyltransf_3"/>
    <property type="match status" value="1"/>
</dbReference>
<dbReference type="Proteomes" id="UP001597338">
    <property type="component" value="Unassembled WGS sequence"/>
</dbReference>
<keyword evidence="2" id="KW-0012">Acyltransferase</keyword>
<keyword evidence="3" id="KW-1185">Reference proteome</keyword>
<sequence length="328" mass="36148">MLHEPFRPDYPIETSRLTLRPHRPTDLEDLLAFHSDPEVVRFLPWPVRDRAATEAALARKLDQAVLTEPGQWLVLAVELRETGTVIGEVLLKWTSAEHRQGELGFAFGRAFHGKGYAAEAATAMLRLGFEQLDLHRVEATCLDDNQASARLLRRLGFTQEARFVDNAWFEGAWAGKLVFGLTAERWQAPVGDGGQDEIRSIVEGFFAAFTSGPGVEDRMTALRDMMLPEAVIISSSENGLAVYDVDTFIAPRQKMLTDGTLVDFHEEAQSGRLEVFGGIAHWFGRYSKGGVLGGAQFEGGGMKSMQLVRTAAGWRISAAAWEDDAPGS</sequence>
<dbReference type="PROSITE" id="PS51186">
    <property type="entry name" value="GNAT"/>
    <property type="match status" value="1"/>
</dbReference>
<dbReference type="PANTHER" id="PTHR43792:SF1">
    <property type="entry name" value="N-ACETYLTRANSFERASE DOMAIN-CONTAINING PROTEIN"/>
    <property type="match status" value="1"/>
</dbReference>
<evidence type="ECO:0000313" key="3">
    <source>
        <dbReference type="Proteomes" id="UP001597338"/>
    </source>
</evidence>
<dbReference type="SUPFAM" id="SSF55729">
    <property type="entry name" value="Acyl-CoA N-acyltransferases (Nat)"/>
    <property type="match status" value="1"/>
</dbReference>
<dbReference type="GO" id="GO:0016746">
    <property type="term" value="F:acyltransferase activity"/>
    <property type="evidence" value="ECO:0007669"/>
    <property type="project" value="UniProtKB-KW"/>
</dbReference>
<dbReference type="PANTHER" id="PTHR43792">
    <property type="entry name" value="GNAT FAMILY, PUTATIVE (AFU_ORTHOLOGUE AFUA_3G00765)-RELATED-RELATED"/>
    <property type="match status" value="1"/>
</dbReference>
<dbReference type="EMBL" id="JBHUHF010000001">
    <property type="protein sequence ID" value="MFD2026173.1"/>
    <property type="molecule type" value="Genomic_DNA"/>
</dbReference>
<gene>
    <name evidence="2" type="ORF">ACFSL2_11715</name>
</gene>
<dbReference type="SUPFAM" id="SSF54427">
    <property type="entry name" value="NTF2-like"/>
    <property type="match status" value="1"/>
</dbReference>
<dbReference type="EC" id="2.3.-.-" evidence="2"/>
<protein>
    <submittedName>
        <fullName evidence="2">GNAT family N-acetyltransferase</fullName>
        <ecNumber evidence="2">2.3.-.-</ecNumber>
    </submittedName>
</protein>
<dbReference type="InterPro" id="IPR016181">
    <property type="entry name" value="Acyl_CoA_acyltransferase"/>
</dbReference>